<feature type="region of interest" description="Disordered" evidence="8">
    <location>
        <begin position="486"/>
        <end position="515"/>
    </location>
</feature>
<dbReference type="CDD" id="cd14014">
    <property type="entry name" value="STKc_PknB_like"/>
    <property type="match status" value="1"/>
</dbReference>
<dbReference type="InterPro" id="IPR011009">
    <property type="entry name" value="Kinase-like_dom_sf"/>
</dbReference>
<keyword evidence="6 7" id="KW-0067">ATP-binding</keyword>
<feature type="compositionally biased region" description="Low complexity" evidence="8">
    <location>
        <begin position="396"/>
        <end position="412"/>
    </location>
</feature>
<dbReference type="PROSITE" id="PS00107">
    <property type="entry name" value="PROTEIN_KINASE_ATP"/>
    <property type="match status" value="1"/>
</dbReference>
<dbReference type="RefSeq" id="WP_153021952.1">
    <property type="nucleotide sequence ID" value="NZ_BAABIH010000001.1"/>
</dbReference>
<dbReference type="SUPFAM" id="SSF56112">
    <property type="entry name" value="Protein kinase-like (PK-like)"/>
    <property type="match status" value="1"/>
</dbReference>
<dbReference type="KEGG" id="lxl:KDY119_00736"/>
<keyword evidence="5 10" id="KW-0418">Kinase</keyword>
<dbReference type="InterPro" id="IPR017441">
    <property type="entry name" value="Protein_kinase_ATP_BS"/>
</dbReference>
<reference evidence="10 11" key="1">
    <citation type="submission" date="2019-10" db="EMBL/GenBank/DDBJ databases">
        <title>Genome sequence of Luteimicrobium xylanilyticum HY-24.</title>
        <authorList>
            <person name="Kim D.Y."/>
            <person name="Park H.-Y."/>
        </authorList>
    </citation>
    <scope>NUCLEOTIDE SEQUENCE [LARGE SCALE GENOMIC DNA]</scope>
    <source>
        <strain evidence="10 11">HY-24</strain>
    </source>
</reference>
<evidence type="ECO:0000259" key="9">
    <source>
        <dbReference type="PROSITE" id="PS50011"/>
    </source>
</evidence>
<dbReference type="PANTHER" id="PTHR43289">
    <property type="entry name" value="MITOGEN-ACTIVATED PROTEIN KINASE KINASE KINASE 20-RELATED"/>
    <property type="match status" value="1"/>
</dbReference>
<feature type="domain" description="Protein kinase" evidence="9">
    <location>
        <begin position="16"/>
        <end position="278"/>
    </location>
</feature>
<feature type="compositionally biased region" description="Basic and acidic residues" evidence="8">
    <location>
        <begin position="486"/>
        <end position="502"/>
    </location>
</feature>
<dbReference type="AlphaFoldDB" id="A0A5P9Q850"/>
<feature type="region of interest" description="Disordered" evidence="8">
    <location>
        <begin position="296"/>
        <end position="336"/>
    </location>
</feature>
<dbReference type="OrthoDB" id="9762169at2"/>
<dbReference type="EC" id="2.7.11.1" evidence="1"/>
<feature type="binding site" evidence="7">
    <location>
        <position position="45"/>
    </location>
    <ligand>
        <name>ATP</name>
        <dbReference type="ChEBI" id="CHEBI:30616"/>
    </ligand>
</feature>
<organism evidence="10 11">
    <name type="scientific">Luteimicrobium xylanilyticum</name>
    <dbReference type="NCBI Taxonomy" id="1133546"/>
    <lineage>
        <taxon>Bacteria</taxon>
        <taxon>Bacillati</taxon>
        <taxon>Actinomycetota</taxon>
        <taxon>Actinomycetes</taxon>
        <taxon>Micrococcales</taxon>
        <taxon>Luteimicrobium</taxon>
    </lineage>
</organism>
<dbReference type="EMBL" id="CP045529">
    <property type="protein sequence ID" value="QFU97242.1"/>
    <property type="molecule type" value="Genomic_DNA"/>
</dbReference>
<gene>
    <name evidence="10" type="ORF">KDY119_00736</name>
</gene>
<evidence type="ECO:0000256" key="5">
    <source>
        <dbReference type="ARBA" id="ARBA00022777"/>
    </source>
</evidence>
<evidence type="ECO:0000256" key="3">
    <source>
        <dbReference type="ARBA" id="ARBA00022679"/>
    </source>
</evidence>
<evidence type="ECO:0000256" key="2">
    <source>
        <dbReference type="ARBA" id="ARBA00022527"/>
    </source>
</evidence>
<accession>A0A5P9Q850</accession>
<dbReference type="Pfam" id="PF00069">
    <property type="entry name" value="Pkinase"/>
    <property type="match status" value="1"/>
</dbReference>
<evidence type="ECO:0000256" key="1">
    <source>
        <dbReference type="ARBA" id="ARBA00012513"/>
    </source>
</evidence>
<dbReference type="Proteomes" id="UP000326702">
    <property type="component" value="Chromosome"/>
</dbReference>
<dbReference type="SMART" id="SM00220">
    <property type="entry name" value="S_TKc"/>
    <property type="match status" value="1"/>
</dbReference>
<dbReference type="PROSITE" id="PS50011">
    <property type="entry name" value="PROTEIN_KINASE_DOM"/>
    <property type="match status" value="1"/>
</dbReference>
<evidence type="ECO:0000313" key="11">
    <source>
        <dbReference type="Proteomes" id="UP000326702"/>
    </source>
</evidence>
<evidence type="ECO:0000256" key="8">
    <source>
        <dbReference type="SAM" id="MobiDB-lite"/>
    </source>
</evidence>
<keyword evidence="3 10" id="KW-0808">Transferase</keyword>
<dbReference type="Gene3D" id="1.10.510.10">
    <property type="entry name" value="Transferase(Phosphotransferase) domain 1"/>
    <property type="match status" value="1"/>
</dbReference>
<keyword evidence="11" id="KW-1185">Reference proteome</keyword>
<proteinExistence type="predicted"/>
<dbReference type="PANTHER" id="PTHR43289:SF6">
    <property type="entry name" value="SERINE_THREONINE-PROTEIN KINASE NEKL-3"/>
    <property type="match status" value="1"/>
</dbReference>
<dbReference type="InterPro" id="IPR000719">
    <property type="entry name" value="Prot_kinase_dom"/>
</dbReference>
<evidence type="ECO:0000313" key="10">
    <source>
        <dbReference type="EMBL" id="QFU97242.1"/>
    </source>
</evidence>
<dbReference type="GO" id="GO:0004674">
    <property type="term" value="F:protein serine/threonine kinase activity"/>
    <property type="evidence" value="ECO:0007669"/>
    <property type="project" value="UniProtKB-KW"/>
</dbReference>
<keyword evidence="2 10" id="KW-0723">Serine/threonine-protein kinase</keyword>
<protein>
    <recommendedName>
        <fullName evidence="1">non-specific serine/threonine protein kinase</fullName>
        <ecNumber evidence="1">2.7.11.1</ecNumber>
    </recommendedName>
</protein>
<evidence type="ECO:0000256" key="4">
    <source>
        <dbReference type="ARBA" id="ARBA00022741"/>
    </source>
</evidence>
<name>A0A5P9Q850_9MICO</name>
<feature type="compositionally biased region" description="Acidic residues" evidence="8">
    <location>
        <begin position="296"/>
        <end position="305"/>
    </location>
</feature>
<keyword evidence="4 7" id="KW-0547">Nucleotide-binding</keyword>
<sequence>MSPRRNPTAPPAIPGFEHVSLIGSGGFSDVFLYEQKRPRRRVAIKVLLHEWANAQQRAAFDAEADLMARLSTHPSIVTIYEADIASDGRPYLAMEYCSRPSLGTRYRTERLGVAECLRVVVQIAGAVETAHRAGILHRDIKPANILGTDYGHPVLTDFGISSTLDDVARAEGLSIPWSPPESFADPPVAGVGTDVWALGATLYSFLAGRSPFEVPGASNGSADLVQRICAQPLAHTGRSDVPASLELVLATSMAKDPAARYPSVLDFARALQQVQIELAHGVTPIDLLDDSGVVVADDDEPDDDEPGTRLRGVVSIDPAGPGAPGKPRDAAGPVERLGTGSAWPAAAAAQQSPVTPVRRDPGVPPVFVPAPEPVRPAAASSQPVAVVDPGWTGGVSAPSAPSATATPAPVAPRWAGDVPGMPTPQASPLEPVEDTLLRDAPTEAEDAVEEAPRKRPVWQTVAAVVALVALAGGGATAYALTRGHAQKADAQETTSTREHPAGTEDDGPANDNLSDLVPTVTNLKGKADKGGKTATFTWDYQGKDGDTFMWRVVEAIHKGKQQPTSRRKAVAPVGTGGDVCIEVLAVRDGKQSADGPAAACLKGD</sequence>
<dbReference type="GO" id="GO:0005524">
    <property type="term" value="F:ATP binding"/>
    <property type="evidence" value="ECO:0007669"/>
    <property type="project" value="UniProtKB-UniRule"/>
</dbReference>
<evidence type="ECO:0000256" key="7">
    <source>
        <dbReference type="PROSITE-ProRule" id="PRU10141"/>
    </source>
</evidence>
<feature type="region of interest" description="Disordered" evidence="8">
    <location>
        <begin position="396"/>
        <end position="429"/>
    </location>
</feature>
<evidence type="ECO:0000256" key="6">
    <source>
        <dbReference type="ARBA" id="ARBA00022840"/>
    </source>
</evidence>